<feature type="domain" description="Cyclin-like" evidence="6">
    <location>
        <begin position="101"/>
        <end position="189"/>
    </location>
</feature>
<evidence type="ECO:0000256" key="4">
    <source>
        <dbReference type="ARBA" id="ARBA00023306"/>
    </source>
</evidence>
<dbReference type="InterPro" id="IPR004367">
    <property type="entry name" value="Cyclin_C-dom"/>
</dbReference>
<dbReference type="InterPro" id="IPR039361">
    <property type="entry name" value="Cyclin"/>
</dbReference>
<keyword evidence="3 5" id="KW-0195">Cyclin</keyword>
<evidence type="ECO:0000256" key="5">
    <source>
        <dbReference type="RuleBase" id="RU000383"/>
    </source>
</evidence>
<dbReference type="InterPro" id="IPR013763">
    <property type="entry name" value="Cyclin-like_dom"/>
</dbReference>
<dbReference type="Proteomes" id="UP000316621">
    <property type="component" value="Chromosome 1"/>
</dbReference>
<comment type="similarity">
    <text evidence="1">Belongs to the cyclin family. Cyclin D subfamily.</text>
</comment>
<dbReference type="GO" id="GO:0051301">
    <property type="term" value="P:cell division"/>
    <property type="evidence" value="ECO:0007669"/>
    <property type="project" value="UniProtKB-KW"/>
</dbReference>
<dbReference type="Gene3D" id="1.10.472.10">
    <property type="entry name" value="Cyclin-like"/>
    <property type="match status" value="2"/>
</dbReference>
<dbReference type="Pfam" id="PF00134">
    <property type="entry name" value="Cyclin_N"/>
    <property type="match status" value="1"/>
</dbReference>
<dbReference type="SMART" id="SM00385">
    <property type="entry name" value="CYCLIN"/>
    <property type="match status" value="1"/>
</dbReference>
<accession>A0A4Y7ID63</accession>
<protein>
    <recommendedName>
        <fullName evidence="6">Cyclin-like domain-containing protein</fullName>
    </recommendedName>
</protein>
<evidence type="ECO:0000259" key="6">
    <source>
        <dbReference type="SMART" id="SM00385"/>
    </source>
</evidence>
<evidence type="ECO:0000256" key="3">
    <source>
        <dbReference type="ARBA" id="ARBA00023127"/>
    </source>
</evidence>
<dbReference type="Gramene" id="RZC45591">
    <property type="protein sequence ID" value="RZC45591"/>
    <property type="gene ID" value="C5167_038540"/>
</dbReference>
<evidence type="ECO:0000313" key="8">
    <source>
        <dbReference type="Proteomes" id="UP000316621"/>
    </source>
</evidence>
<keyword evidence="8" id="KW-1185">Reference proteome</keyword>
<evidence type="ECO:0000256" key="1">
    <source>
        <dbReference type="ARBA" id="ARBA00009065"/>
    </source>
</evidence>
<reference evidence="7 8" key="1">
    <citation type="journal article" date="2018" name="Science">
        <title>The opium poppy genome and morphinan production.</title>
        <authorList>
            <person name="Guo L."/>
            <person name="Winzer T."/>
            <person name="Yang X."/>
            <person name="Li Y."/>
            <person name="Ning Z."/>
            <person name="He Z."/>
            <person name="Teodor R."/>
            <person name="Lu Y."/>
            <person name="Bowser T.A."/>
            <person name="Graham I.A."/>
            <person name="Ye K."/>
        </authorList>
    </citation>
    <scope>NUCLEOTIDE SEQUENCE [LARGE SCALE GENOMIC DNA]</scope>
    <source>
        <strain evidence="8">cv. HN1</strain>
        <tissue evidence="7">Leaves</tissue>
    </source>
</reference>
<dbReference type="FunFam" id="1.10.472.10:FF:000040">
    <property type="entry name" value="D6-type cyclin"/>
    <property type="match status" value="1"/>
</dbReference>
<dbReference type="FunFam" id="1.10.472.10:FF:000034">
    <property type="entry name" value="D2/4-type cyclin"/>
    <property type="match status" value="1"/>
</dbReference>
<evidence type="ECO:0000313" key="7">
    <source>
        <dbReference type="EMBL" id="RZC45591.1"/>
    </source>
</evidence>
<keyword evidence="2" id="KW-0132">Cell division</keyword>
<dbReference type="OrthoDB" id="5590282at2759"/>
<dbReference type="InterPro" id="IPR036915">
    <property type="entry name" value="Cyclin-like_sf"/>
</dbReference>
<keyword evidence="4" id="KW-0131">Cell cycle</keyword>
<dbReference type="CDD" id="cd20543">
    <property type="entry name" value="CYCLIN_AtCycD-like_rpt1"/>
    <property type="match status" value="1"/>
</dbReference>
<name>A0A4Y7ID63_PAPSO</name>
<sequence length="348" mass="39387">MAPNLLCAEESIICFNDDVVDDININNDYELGEALSEQLEHQTHNQNLNFLHGDGFSVEYQSEADLVLMFQREPFHLPRDDYFKRLQNGEVDLKIRSDTIDWIGKVHGYHNFGPLSAYLSVNYLDRFLSAYELPRDKSWMMQLLAVACLSIAAKMEETELILSLDLQVCEPEFIFEAKTIQRMELLVLSTLNWRMQSVTPFTFIDYFLTKINGGQPSRFLISQSFALILSTLRGINFFEFKPSELAAAVAIYVSLGGIEAMQLERSAFGFIQHINKEKLLKCLGMIQGVSLVNESFKIEGISGSSVPQSPNGVLDITSLSYKSDDSIEGSSANFIQTSQDSSKRRRLK</sequence>
<dbReference type="AlphaFoldDB" id="A0A4Y7ID63"/>
<dbReference type="SUPFAM" id="SSF47954">
    <property type="entry name" value="Cyclin-like"/>
    <property type="match status" value="2"/>
</dbReference>
<dbReference type="EMBL" id="CM010715">
    <property type="protein sequence ID" value="RZC45591.1"/>
    <property type="molecule type" value="Genomic_DNA"/>
</dbReference>
<dbReference type="STRING" id="3469.A0A4Y7ID63"/>
<dbReference type="Pfam" id="PF02984">
    <property type="entry name" value="Cyclin_C"/>
    <property type="match status" value="1"/>
</dbReference>
<organism evidence="7 8">
    <name type="scientific">Papaver somniferum</name>
    <name type="common">Opium poppy</name>
    <dbReference type="NCBI Taxonomy" id="3469"/>
    <lineage>
        <taxon>Eukaryota</taxon>
        <taxon>Viridiplantae</taxon>
        <taxon>Streptophyta</taxon>
        <taxon>Embryophyta</taxon>
        <taxon>Tracheophyta</taxon>
        <taxon>Spermatophyta</taxon>
        <taxon>Magnoliopsida</taxon>
        <taxon>Ranunculales</taxon>
        <taxon>Papaveraceae</taxon>
        <taxon>Papaveroideae</taxon>
        <taxon>Papaver</taxon>
    </lineage>
</organism>
<dbReference type="PANTHER" id="PTHR10177">
    <property type="entry name" value="CYCLINS"/>
    <property type="match status" value="1"/>
</dbReference>
<dbReference type="CDD" id="cd20544">
    <property type="entry name" value="CYCLIN_AtCycD-like_rpt2"/>
    <property type="match status" value="1"/>
</dbReference>
<dbReference type="OMA" id="CHEAMIR"/>
<gene>
    <name evidence="7" type="ORF">C5167_038540</name>
</gene>
<proteinExistence type="inferred from homology"/>
<evidence type="ECO:0000256" key="2">
    <source>
        <dbReference type="ARBA" id="ARBA00022618"/>
    </source>
</evidence>
<dbReference type="InterPro" id="IPR006671">
    <property type="entry name" value="Cyclin_N"/>
</dbReference>